<dbReference type="InterPro" id="IPR030904">
    <property type="entry name" value="CypX"/>
</dbReference>
<comment type="similarity">
    <text evidence="1 2">Belongs to the cytochrome P450 family.</text>
</comment>
<dbReference type="GO" id="GO:0004497">
    <property type="term" value="F:monooxygenase activity"/>
    <property type="evidence" value="ECO:0007669"/>
    <property type="project" value="UniProtKB-KW"/>
</dbReference>
<dbReference type="NCBIfam" id="TIGR04538">
    <property type="entry name" value="P450_cycloAA_1"/>
    <property type="match status" value="1"/>
</dbReference>
<dbReference type="RefSeq" id="WP_063278590.1">
    <property type="nucleotide sequence ID" value="NZ_BAAFHQ010000005.1"/>
</dbReference>
<dbReference type="PANTHER" id="PTHR46696:SF3">
    <property type="entry name" value="PULCHERRIMINIC ACID SYNTHASE"/>
    <property type="match status" value="1"/>
</dbReference>
<dbReference type="GO" id="GO:0046148">
    <property type="term" value="P:pigment biosynthetic process"/>
    <property type="evidence" value="ECO:0007669"/>
    <property type="project" value="InterPro"/>
</dbReference>
<dbReference type="Proteomes" id="UP000246800">
    <property type="component" value="Unassembled WGS sequence"/>
</dbReference>
<dbReference type="AlphaFoldDB" id="A0A317YR23"/>
<proteinExistence type="inferred from homology"/>
<keyword evidence="2" id="KW-0349">Heme</keyword>
<accession>A0A317YR23</accession>
<evidence type="ECO:0000313" key="3">
    <source>
        <dbReference type="EMBL" id="PWZ73971.1"/>
    </source>
</evidence>
<dbReference type="SMR" id="A0A317YR23"/>
<keyword evidence="2" id="KW-0503">Monooxygenase</keyword>
<dbReference type="GO" id="GO:0005506">
    <property type="term" value="F:iron ion binding"/>
    <property type="evidence" value="ECO:0007669"/>
    <property type="project" value="InterPro"/>
</dbReference>
<dbReference type="InterPro" id="IPR036396">
    <property type="entry name" value="Cyt_P450_sf"/>
</dbReference>
<dbReference type="PRINTS" id="PR00359">
    <property type="entry name" value="BP450"/>
</dbReference>
<gene>
    <name evidence="3" type="ORF">DD902_09535</name>
</gene>
<dbReference type="PANTHER" id="PTHR46696">
    <property type="entry name" value="P450, PUTATIVE (EUROFUNG)-RELATED"/>
    <property type="match status" value="1"/>
</dbReference>
<dbReference type="PROSITE" id="PS00086">
    <property type="entry name" value="CYTOCHROME_P450"/>
    <property type="match status" value="1"/>
</dbReference>
<dbReference type="InterPro" id="IPR002397">
    <property type="entry name" value="Cyt_P450_B"/>
</dbReference>
<evidence type="ECO:0000256" key="1">
    <source>
        <dbReference type="ARBA" id="ARBA00010617"/>
    </source>
</evidence>
<evidence type="ECO:0000256" key="2">
    <source>
        <dbReference type="RuleBase" id="RU000461"/>
    </source>
</evidence>
<dbReference type="InterPro" id="IPR017972">
    <property type="entry name" value="Cyt_P450_CS"/>
</dbReference>
<dbReference type="Pfam" id="PF00067">
    <property type="entry name" value="p450"/>
    <property type="match status" value="2"/>
</dbReference>
<dbReference type="EMBL" id="QEIT01000052">
    <property type="protein sequence ID" value="PWZ73971.1"/>
    <property type="molecule type" value="Genomic_DNA"/>
</dbReference>
<evidence type="ECO:0000313" key="4">
    <source>
        <dbReference type="Proteomes" id="UP000246800"/>
    </source>
</evidence>
<dbReference type="Gene3D" id="1.10.630.10">
    <property type="entry name" value="Cytochrome P450"/>
    <property type="match status" value="1"/>
</dbReference>
<comment type="caution">
    <text evidence="3">The sequence shown here is derived from an EMBL/GenBank/DDBJ whole genome shotgun (WGS) entry which is preliminary data.</text>
</comment>
<dbReference type="SUPFAM" id="SSF48264">
    <property type="entry name" value="Cytochrome P450"/>
    <property type="match status" value="1"/>
</dbReference>
<protein>
    <submittedName>
        <fullName evidence="3">Cytochrome P450, cyclodipeptide synthase-associated</fullName>
    </submittedName>
</protein>
<keyword evidence="2" id="KW-0479">Metal-binding</keyword>
<dbReference type="InterPro" id="IPR001128">
    <property type="entry name" value="Cyt_P450"/>
</dbReference>
<dbReference type="GO" id="GO:0020037">
    <property type="term" value="F:heme binding"/>
    <property type="evidence" value="ECO:0007669"/>
    <property type="project" value="InterPro"/>
</dbReference>
<organism evidence="3 4">
    <name type="scientific">Staphylococcus pseudintermedius</name>
    <dbReference type="NCBI Taxonomy" id="283734"/>
    <lineage>
        <taxon>Bacteria</taxon>
        <taxon>Bacillati</taxon>
        <taxon>Bacillota</taxon>
        <taxon>Bacilli</taxon>
        <taxon>Bacillales</taxon>
        <taxon>Staphylococcaceae</taxon>
        <taxon>Staphylococcus</taxon>
        <taxon>Staphylococcus intermedius group</taxon>
    </lineage>
</organism>
<keyword evidence="2" id="KW-0408">Iron</keyword>
<reference evidence="3 4" key="1">
    <citation type="journal article" date="2018" name="Vet. Microbiol.">
        <title>Clonal diversity and geographic distribution of methicillin-resistant Staphylococcus pseudintermedius from Australian animals: Discovery of novel sequence types.</title>
        <authorList>
            <person name="Worthing K.A."/>
            <person name="Abraham S."/>
            <person name="Coombs G.W."/>
            <person name="Pang S."/>
            <person name="Saputra S."/>
            <person name="Jordan D."/>
            <person name="Trott D.J."/>
            <person name="Norris J.M."/>
        </authorList>
    </citation>
    <scope>NUCLEOTIDE SEQUENCE [LARGE SCALE GENOMIC DNA]</scope>
    <source>
        <strain evidence="3 4">ST525 1</strain>
    </source>
</reference>
<sequence length="399" mass="46125">MLKQSKSIFDEAYEINPIPYFNYFREYAPIHYEESVNAYFVSNYEDVKFILKSDGIFTTKTLAERAEPVMKDRVLAQMTGHEHRSKKKEILKGMSGKYLDRLLPTIEKRTNNLIDKYINEKRIDLVNDFGKIFAVQSSMDLLGIDIRDSDKIREWHNGIAKFITSFNMSSEDVKYSLSCSDKLEKYLMPLIKERKGIKKLDLISVLNDYKDEKSQITDSEILALILNILLAATEPVDKTLAYLFYNLLNNPNQYQDILDNPSLLKNAIIETLRFNSPVQLIPRQLSMPYTFRDKKLNVDDVVICMIGAANRDPKAYTAPDEFNIYRKSKNNKPFTSYSQNLSFGFGVHTCIGATYALIQLELVVRTLLKRLKNIKLETNVLHERGIYTRGPKSLIISFD</sequence>
<name>A0A317YR23_STAPS</name>
<dbReference type="GO" id="GO:0016705">
    <property type="term" value="F:oxidoreductase activity, acting on paired donors, with incorporation or reduction of molecular oxygen"/>
    <property type="evidence" value="ECO:0007669"/>
    <property type="project" value="InterPro"/>
</dbReference>
<keyword evidence="2" id="KW-0560">Oxidoreductase</keyword>